<dbReference type="GO" id="GO:0008233">
    <property type="term" value="F:peptidase activity"/>
    <property type="evidence" value="ECO:0007669"/>
    <property type="project" value="UniProtKB-KW"/>
</dbReference>
<dbReference type="STRING" id="1293036.GCA_001315825_03202"/>
<dbReference type="KEGG" id="mhk:DFR87_13080"/>
<dbReference type="InterPro" id="IPR022274">
    <property type="entry name" value="Peptidase_asp_AF0612"/>
</dbReference>
<dbReference type="InterPro" id="IPR021109">
    <property type="entry name" value="Peptidase_aspartic_dom_sf"/>
</dbReference>
<keyword evidence="2" id="KW-1185">Reference proteome</keyword>
<dbReference type="AlphaFoldDB" id="A0A2U9IX59"/>
<protein>
    <submittedName>
        <fullName evidence="1">Clan AA aspartic protease</fullName>
    </submittedName>
</protein>
<reference evidence="2" key="3">
    <citation type="submission" date="2020-03" db="EMBL/GenBank/DDBJ databases">
        <title>Sequencing and Assembly of Multiple Reported Metal-Biooxidizing Members of the Extremely Thermoacidophilic Archaeal Family Sulfolobaceae.</title>
        <authorList>
            <person name="Counts J.A."/>
            <person name="Kelly R.M."/>
        </authorList>
    </citation>
    <scope>NUCLEOTIDE SEQUENCE [LARGE SCALE GENOMIC DNA]</scope>
    <source>
        <strain evidence="2">HO1-1</strain>
    </source>
</reference>
<gene>
    <name evidence="1" type="ORF">DFR87_13080</name>
</gene>
<dbReference type="Gene3D" id="2.40.70.10">
    <property type="entry name" value="Acid Proteases"/>
    <property type="match status" value="1"/>
</dbReference>
<evidence type="ECO:0000313" key="2">
    <source>
        <dbReference type="Proteomes" id="UP000247586"/>
    </source>
</evidence>
<dbReference type="GeneID" id="36836293"/>
<dbReference type="RefSeq" id="WP_054837519.1">
    <property type="nucleotide sequence ID" value="NZ_BBBA01000077.1"/>
</dbReference>
<keyword evidence="1" id="KW-0378">Hydrolase</keyword>
<dbReference type="GO" id="GO:0006508">
    <property type="term" value="P:proteolysis"/>
    <property type="evidence" value="ECO:0007669"/>
    <property type="project" value="UniProtKB-KW"/>
</dbReference>
<keyword evidence="1" id="KW-0645">Protease</keyword>
<sequence length="105" mass="11831">MDLEFEIEGIKVEAKIDTGFDGEIIVNKDVFDRIPYYPSEGPRVCTASLECYSTYVKLAKVRYMGREVVAKVLNSPAIEKNIVGEELLRKLGGVINYKSNKIEDP</sequence>
<reference evidence="2" key="2">
    <citation type="submission" date="2020-03" db="EMBL/GenBank/DDBJ databases">
        <title>Complete Genome Sequences of Extremely Thermoacidophilic, Metal-Mobilizing Type-Strain Members of the Archaeal Family Sulfolobaceae: Acidianus brierleyi DSM-1651T, Acidianus sulfidivorans DSM-18786T, Metallosphaera hakonensis DSM-7519T, and Metallosphaera prunae DSM-10039T.</title>
        <authorList>
            <person name="Counts J.A."/>
            <person name="Kelly R.M."/>
        </authorList>
    </citation>
    <scope>NUCLEOTIDE SEQUENCE [LARGE SCALE GENOMIC DNA]</scope>
    <source>
        <strain evidence="2">HO1-1</strain>
    </source>
</reference>
<dbReference type="NCBIfam" id="TIGR03698">
    <property type="entry name" value="clan_AA_DTGF"/>
    <property type="match status" value="1"/>
</dbReference>
<name>A0A2U9IX59_9CREN</name>
<dbReference type="EMBL" id="CP029287">
    <property type="protein sequence ID" value="AWS00448.1"/>
    <property type="molecule type" value="Genomic_DNA"/>
</dbReference>
<evidence type="ECO:0000313" key="1">
    <source>
        <dbReference type="EMBL" id="AWS00448.1"/>
    </source>
</evidence>
<accession>A0A2U9IX59</accession>
<organism evidence="1 2">
    <name type="scientific">Metallosphaera hakonensis JCM 8857 = DSM 7519</name>
    <dbReference type="NCBI Taxonomy" id="1293036"/>
    <lineage>
        <taxon>Archaea</taxon>
        <taxon>Thermoproteota</taxon>
        <taxon>Thermoprotei</taxon>
        <taxon>Sulfolobales</taxon>
        <taxon>Sulfolobaceae</taxon>
        <taxon>Metallosphaera</taxon>
    </lineage>
</organism>
<reference evidence="1 2" key="1">
    <citation type="submission" date="2018-05" db="EMBL/GenBank/DDBJ databases">
        <title>Complete Genome Sequences of Extremely Thermoacidophilic, Metal-Mobilizing Type-Strain Members of the Archaeal Family Sulfolobaceae: Acidianus brierleyi DSM-1651T, Acidianus sulfidivorans DSM-18786T, Metallosphaera hakonensis DSM-7519T, and Metallosphaera prunae DSM-10039T.</title>
        <authorList>
            <person name="Counts J.A."/>
            <person name="Kelly R.M."/>
        </authorList>
    </citation>
    <scope>NUCLEOTIDE SEQUENCE [LARGE SCALE GENOMIC DNA]</scope>
    <source>
        <strain evidence="1 2">HO1-1</strain>
    </source>
</reference>
<proteinExistence type="predicted"/>
<dbReference type="Proteomes" id="UP000247586">
    <property type="component" value="Chromosome"/>
</dbReference>
<dbReference type="OrthoDB" id="43977at2157"/>